<keyword evidence="1" id="KW-0472">Membrane</keyword>
<dbReference type="AlphaFoldDB" id="A0A286DS97"/>
<evidence type="ECO:0008006" key="4">
    <source>
        <dbReference type="Google" id="ProtNLM"/>
    </source>
</evidence>
<dbReference type="OrthoDB" id="6197127at2"/>
<reference evidence="3" key="1">
    <citation type="submission" date="2017-09" db="EMBL/GenBank/DDBJ databases">
        <authorList>
            <person name="Varghese N."/>
            <person name="Submissions S."/>
        </authorList>
    </citation>
    <scope>NUCLEOTIDE SEQUENCE [LARGE SCALE GENOMIC DNA]</scope>
    <source>
        <strain evidence="3">JKS000234</strain>
    </source>
</reference>
<evidence type="ECO:0000313" key="3">
    <source>
        <dbReference type="Proteomes" id="UP000219271"/>
    </source>
</evidence>
<dbReference type="RefSeq" id="WP_097098565.1">
    <property type="nucleotide sequence ID" value="NZ_OCMY01000004.1"/>
</dbReference>
<keyword evidence="1" id="KW-1133">Transmembrane helix</keyword>
<protein>
    <recommendedName>
        <fullName evidence="4">Peptidase M14</fullName>
    </recommendedName>
</protein>
<name>A0A286DS97_9GAMM</name>
<evidence type="ECO:0000256" key="1">
    <source>
        <dbReference type="SAM" id="Phobius"/>
    </source>
</evidence>
<dbReference type="EMBL" id="OCMY01000004">
    <property type="protein sequence ID" value="SOD61493.1"/>
    <property type="molecule type" value="Genomic_DNA"/>
</dbReference>
<proteinExistence type="predicted"/>
<gene>
    <name evidence="2" type="ORF">SAMN06273570_5162</name>
</gene>
<keyword evidence="1" id="KW-0812">Transmembrane</keyword>
<dbReference type="Proteomes" id="UP000219271">
    <property type="component" value="Unassembled WGS sequence"/>
</dbReference>
<sequence>MAVEWVDVADSAVKIGLGALITIVGGWVTLKLTHRQEIWKEEVAQRLRDIDKKTDRYIDFLSSSQTLMQKYLFESCDPGGEDYINYMRLHNIVSLTSSSELRGYAFATQEKVSQFILLRKPNEIEVIDSCRDAARDSVSLLQGVVSAELLQDKAALQGKPHAWWSIWRRQGTNVDRNT</sequence>
<organism evidence="2 3">
    <name type="scientific">Candidatus Pantoea floridensis</name>
    <dbReference type="NCBI Taxonomy" id="1938870"/>
    <lineage>
        <taxon>Bacteria</taxon>
        <taxon>Pseudomonadati</taxon>
        <taxon>Pseudomonadota</taxon>
        <taxon>Gammaproteobacteria</taxon>
        <taxon>Enterobacterales</taxon>
        <taxon>Erwiniaceae</taxon>
        <taxon>Pantoea</taxon>
    </lineage>
</organism>
<feature type="transmembrane region" description="Helical" evidence="1">
    <location>
        <begin position="12"/>
        <end position="30"/>
    </location>
</feature>
<evidence type="ECO:0000313" key="2">
    <source>
        <dbReference type="EMBL" id="SOD61493.1"/>
    </source>
</evidence>
<accession>A0A286DS97</accession>
<keyword evidence="3" id="KW-1185">Reference proteome</keyword>